<reference evidence="1 2" key="1">
    <citation type="submission" date="2015-09" db="EMBL/GenBank/DDBJ databases">
        <authorList>
            <consortium name="Pathogen Informatics"/>
        </authorList>
    </citation>
    <scope>NUCLEOTIDE SEQUENCE [LARGE SCALE GENOMIC DNA]</scope>
    <source>
        <strain evidence="1 2">2789STDY5834960</strain>
    </source>
</reference>
<dbReference type="EMBL" id="CYXZ01000025">
    <property type="protein sequence ID" value="CUN26478.1"/>
    <property type="molecule type" value="Genomic_DNA"/>
</dbReference>
<dbReference type="RefSeq" id="WP_022113132.1">
    <property type="nucleotide sequence ID" value="NZ_CABIYH010000025.1"/>
</dbReference>
<name>A0A173VKH7_9FIRM</name>
<protein>
    <submittedName>
        <fullName evidence="1">Uncharacterized protein</fullName>
    </submittedName>
</protein>
<evidence type="ECO:0000313" key="1">
    <source>
        <dbReference type="EMBL" id="CUN26478.1"/>
    </source>
</evidence>
<evidence type="ECO:0000313" key="2">
    <source>
        <dbReference type="Proteomes" id="UP000095350"/>
    </source>
</evidence>
<gene>
    <name evidence="1" type="ORF">ERS852572_02999</name>
</gene>
<sequence length="113" mass="13847">MKKTEMEGYILKNYYKLQSPSFFKFQYVFLDSEDYLADQLFIKYKVTVDFGDEYVKENSPYHVIFCKIRKRDEKKFLDALSEMYDKMLLMGYKDYQEVCDNFIRVVEKNEKEK</sequence>
<dbReference type="STRING" id="166486.ERS852572_02999"/>
<proteinExistence type="predicted"/>
<dbReference type="PaxDb" id="166486-ERS852572_02999"/>
<accession>A0A173VKH7</accession>
<dbReference type="AlphaFoldDB" id="A0A173VKH7"/>
<organism evidence="1 2">
    <name type="scientific">Roseburia intestinalis</name>
    <dbReference type="NCBI Taxonomy" id="166486"/>
    <lineage>
        <taxon>Bacteria</taxon>
        <taxon>Bacillati</taxon>
        <taxon>Bacillota</taxon>
        <taxon>Clostridia</taxon>
        <taxon>Lachnospirales</taxon>
        <taxon>Lachnospiraceae</taxon>
        <taxon>Roseburia</taxon>
    </lineage>
</organism>
<dbReference type="Proteomes" id="UP000095350">
    <property type="component" value="Unassembled WGS sequence"/>
</dbReference>